<feature type="non-terminal residue" evidence="3">
    <location>
        <position position="543"/>
    </location>
</feature>
<organism evidence="3">
    <name type="scientific">Salinimicrobium catena</name>
    <dbReference type="NCBI Taxonomy" id="390640"/>
    <lineage>
        <taxon>Bacteria</taxon>
        <taxon>Pseudomonadati</taxon>
        <taxon>Bacteroidota</taxon>
        <taxon>Flavobacteriia</taxon>
        <taxon>Flavobacteriales</taxon>
        <taxon>Flavobacteriaceae</taxon>
        <taxon>Salinimicrobium</taxon>
    </lineage>
</organism>
<dbReference type="EMBL" id="DSEE01000430">
    <property type="protein sequence ID" value="HER40741.1"/>
    <property type="molecule type" value="Genomic_DNA"/>
</dbReference>
<reference evidence="3" key="1">
    <citation type="journal article" date="2020" name="mSystems">
        <title>Genome- and Community-Level Interaction Insights into Carbon Utilization and Element Cycling Functions of Hydrothermarchaeota in Hydrothermal Sediment.</title>
        <authorList>
            <person name="Zhou Z."/>
            <person name="Liu Y."/>
            <person name="Xu W."/>
            <person name="Pan J."/>
            <person name="Luo Z.H."/>
            <person name="Li M."/>
        </authorList>
    </citation>
    <scope>NUCLEOTIDE SEQUENCE [LARGE SCALE GENOMIC DNA]</scope>
    <source>
        <strain evidence="3">SpSt-1235</strain>
    </source>
</reference>
<dbReference type="InterPro" id="IPR015943">
    <property type="entry name" value="WD40/YVTN_repeat-like_dom_sf"/>
</dbReference>
<evidence type="ECO:0000313" key="3">
    <source>
        <dbReference type="EMBL" id="HER40741.1"/>
    </source>
</evidence>
<name>A0A7C2M658_9FLAO</name>
<keyword evidence="3" id="KW-0418">Kinase</keyword>
<keyword evidence="1" id="KW-0812">Transmembrane</keyword>
<feature type="domain" description="Two component regulator three Y" evidence="2">
    <location>
        <begin position="332"/>
        <end position="370"/>
    </location>
</feature>
<comment type="caution">
    <text evidence="3">The sequence shown here is derived from an EMBL/GenBank/DDBJ whole genome shotgun (WGS) entry which is preliminary data.</text>
</comment>
<feature type="non-terminal residue" evidence="3">
    <location>
        <position position="1"/>
    </location>
</feature>
<dbReference type="Gene3D" id="2.60.40.10">
    <property type="entry name" value="Immunoglobulins"/>
    <property type="match status" value="1"/>
</dbReference>
<dbReference type="GO" id="GO:0016301">
    <property type="term" value="F:kinase activity"/>
    <property type="evidence" value="ECO:0007669"/>
    <property type="project" value="UniProtKB-KW"/>
</dbReference>
<dbReference type="Gene3D" id="2.130.10.10">
    <property type="entry name" value="YVTN repeat-like/Quinoprotein amine dehydrogenase"/>
    <property type="match status" value="1"/>
</dbReference>
<evidence type="ECO:0000256" key="1">
    <source>
        <dbReference type="SAM" id="Phobius"/>
    </source>
</evidence>
<evidence type="ECO:0000259" key="2">
    <source>
        <dbReference type="Pfam" id="PF07495"/>
    </source>
</evidence>
<protein>
    <submittedName>
        <fullName evidence="3">Histidine kinase</fullName>
    </submittedName>
</protein>
<proteinExistence type="predicted"/>
<keyword evidence="1" id="KW-1133">Transmembrane helix</keyword>
<dbReference type="AlphaFoldDB" id="A0A7C2M658"/>
<feature type="transmembrane region" description="Helical" evidence="1">
    <location>
        <begin position="389"/>
        <end position="414"/>
    </location>
</feature>
<accession>A0A7C2M658</accession>
<dbReference type="InterPro" id="IPR013783">
    <property type="entry name" value="Ig-like_fold"/>
</dbReference>
<dbReference type="InterPro" id="IPR011123">
    <property type="entry name" value="Y_Y_Y"/>
</dbReference>
<dbReference type="Proteomes" id="UP000885753">
    <property type="component" value="Unassembled WGS sequence"/>
</dbReference>
<keyword evidence="3" id="KW-0808">Transferase</keyword>
<sequence length="543" mass="62718">VLYLGTNQGLYFRKDSEKDFEFIEGTNGQVWSLQLVDSTLFCGHNNGTFVVEGEKARKISDRLGTWTVVKLKDRKDAYVQGHYNGISLLLKENGEFKDLPKIKDFPHSSKHIVSETDGDLWIGNEHKGVFRLKLKDSLNEIEDLKIYDFENINGITSSIFNFQDKLYYATKNRVFQFLPEKDEFVPNNPIADLLKGVERSSGKFVPQEDQLWGFTEDALINIEVSDLSTGFSMNTFNIPKEYRNIPGGYDNISKLAEERYIVGVVDGFLIFDKDAFKNNDDYKIRIDNILKSSVEEQIGAVPLDEKGVFDFHHNNLSVKFSIPEYKKFVVPLYSYRLKGLSSRWSDWSPVSAATFENLPFGSYEFEVRGKIGEEIIPSTTYHFAIGRPWYFGNWAIAAYILLLGLILFIIHLAYKKDREKRIRENEKALKMRNLEAEQKIIKLQNEQLEKEMAGKSKELAVSTMSLIKKNEFLSRIKDKLQETENSAQVRSVIKTIDKDISEEDNWKFFKKAFSNADKDFFKKIKAKHPDLTSNDLKLCAYLR</sequence>
<gene>
    <name evidence="3" type="ORF">ENO10_05925</name>
</gene>
<dbReference type="Pfam" id="PF07495">
    <property type="entry name" value="Y_Y_Y"/>
    <property type="match status" value="1"/>
</dbReference>
<keyword evidence="1" id="KW-0472">Membrane</keyword>